<dbReference type="EMBL" id="KN818228">
    <property type="protein sequence ID" value="KIL68423.1"/>
    <property type="molecule type" value="Genomic_DNA"/>
</dbReference>
<dbReference type="GO" id="GO:0005634">
    <property type="term" value="C:nucleus"/>
    <property type="evidence" value="ECO:0007669"/>
    <property type="project" value="UniProtKB-SubCell"/>
</dbReference>
<evidence type="ECO:0000256" key="1">
    <source>
        <dbReference type="ARBA" id="ARBA00004123"/>
    </source>
</evidence>
<evidence type="ECO:0000313" key="11">
    <source>
        <dbReference type="Proteomes" id="UP000054549"/>
    </source>
</evidence>
<organism evidence="10 11">
    <name type="scientific">Amanita muscaria (strain Koide BX008)</name>
    <dbReference type="NCBI Taxonomy" id="946122"/>
    <lineage>
        <taxon>Eukaryota</taxon>
        <taxon>Fungi</taxon>
        <taxon>Dikarya</taxon>
        <taxon>Basidiomycota</taxon>
        <taxon>Agaricomycotina</taxon>
        <taxon>Agaricomycetes</taxon>
        <taxon>Agaricomycetidae</taxon>
        <taxon>Agaricales</taxon>
        <taxon>Pluteineae</taxon>
        <taxon>Amanitaceae</taxon>
        <taxon>Amanita</taxon>
    </lineage>
</organism>
<name>A0A0C2XHK0_AMAMK</name>
<dbReference type="Proteomes" id="UP000054549">
    <property type="component" value="Unassembled WGS sequence"/>
</dbReference>
<evidence type="ECO:0000256" key="2">
    <source>
        <dbReference type="ARBA" id="ARBA00022723"/>
    </source>
</evidence>
<evidence type="ECO:0000256" key="6">
    <source>
        <dbReference type="ARBA" id="ARBA00023242"/>
    </source>
</evidence>
<dbReference type="FunFam" id="3.30.160.60:FF:002343">
    <property type="entry name" value="Zinc finger protein 33A"/>
    <property type="match status" value="1"/>
</dbReference>
<protein>
    <recommendedName>
        <fullName evidence="9">C2H2-type domain-containing protein</fullName>
    </recommendedName>
</protein>
<dbReference type="OrthoDB" id="10018191at2759"/>
<dbReference type="GO" id="GO:0008270">
    <property type="term" value="F:zinc ion binding"/>
    <property type="evidence" value="ECO:0007669"/>
    <property type="project" value="UniProtKB-KW"/>
</dbReference>
<feature type="domain" description="C2H2-type" evidence="9">
    <location>
        <begin position="1"/>
        <end position="21"/>
    </location>
</feature>
<keyword evidence="3" id="KW-0677">Repeat</keyword>
<sequence>MVFSRSEHLARHIRSHTGERPFGCHCGKQFSRLDNLRQHAQTVHADKQDQNEAMMRHLTSLHASMAAANKVGSSRGGRRSNASPTNTSTLSNVSSSDTPTNLVKQEDFAIKMSQRPGTSTGYEGDHNGLLYHQGPTWHIPHADSDVDSRSSNNHSFRDPGQSFLASAAAAPSHSFLSFSPTFNFGL</sequence>
<dbReference type="GO" id="GO:0000981">
    <property type="term" value="F:DNA-binding transcription factor activity, RNA polymerase II-specific"/>
    <property type="evidence" value="ECO:0007669"/>
    <property type="project" value="InterPro"/>
</dbReference>
<feature type="compositionally biased region" description="Low complexity" evidence="8">
    <location>
        <begin position="79"/>
        <end position="99"/>
    </location>
</feature>
<dbReference type="GO" id="GO:0000785">
    <property type="term" value="C:chromatin"/>
    <property type="evidence" value="ECO:0007669"/>
    <property type="project" value="TreeGrafter"/>
</dbReference>
<dbReference type="STRING" id="946122.A0A0C2XHK0"/>
<feature type="non-terminal residue" evidence="10">
    <location>
        <position position="186"/>
    </location>
</feature>
<dbReference type="InterPro" id="IPR036236">
    <property type="entry name" value="Znf_C2H2_sf"/>
</dbReference>
<evidence type="ECO:0000256" key="4">
    <source>
        <dbReference type="ARBA" id="ARBA00022771"/>
    </source>
</evidence>
<dbReference type="GO" id="GO:0000978">
    <property type="term" value="F:RNA polymerase II cis-regulatory region sequence-specific DNA binding"/>
    <property type="evidence" value="ECO:0007669"/>
    <property type="project" value="InterPro"/>
</dbReference>
<feature type="domain" description="C2H2-type" evidence="9">
    <location>
        <begin position="22"/>
        <end position="49"/>
    </location>
</feature>
<dbReference type="InterPro" id="IPR013087">
    <property type="entry name" value="Znf_C2H2_type"/>
</dbReference>
<dbReference type="PROSITE" id="PS50157">
    <property type="entry name" value="ZINC_FINGER_C2H2_2"/>
    <property type="match status" value="2"/>
</dbReference>
<evidence type="ECO:0000256" key="3">
    <source>
        <dbReference type="ARBA" id="ARBA00022737"/>
    </source>
</evidence>
<keyword evidence="4 7" id="KW-0863">Zinc-finger</keyword>
<feature type="region of interest" description="Disordered" evidence="8">
    <location>
        <begin position="68"/>
        <end position="101"/>
    </location>
</feature>
<keyword evidence="5" id="KW-0862">Zinc</keyword>
<comment type="subcellular location">
    <subcellularLocation>
        <location evidence="1">Nucleus</location>
    </subcellularLocation>
</comment>
<dbReference type="PANTHER" id="PTHR40626">
    <property type="entry name" value="MIP31509P"/>
    <property type="match status" value="1"/>
</dbReference>
<dbReference type="Gene3D" id="3.30.160.60">
    <property type="entry name" value="Classic Zinc Finger"/>
    <property type="match status" value="2"/>
</dbReference>
<dbReference type="InParanoid" id="A0A0C2XHK0"/>
<keyword evidence="11" id="KW-1185">Reference proteome</keyword>
<dbReference type="PANTHER" id="PTHR40626:SF11">
    <property type="entry name" value="ZINC FINGER PROTEIN YPR022C"/>
    <property type="match status" value="1"/>
</dbReference>
<evidence type="ECO:0000256" key="7">
    <source>
        <dbReference type="PROSITE-ProRule" id="PRU00042"/>
    </source>
</evidence>
<dbReference type="InterPro" id="IPR051059">
    <property type="entry name" value="VerF-like"/>
</dbReference>
<evidence type="ECO:0000256" key="5">
    <source>
        <dbReference type="ARBA" id="ARBA00022833"/>
    </source>
</evidence>
<keyword evidence="2" id="KW-0479">Metal-binding</keyword>
<evidence type="ECO:0000313" key="10">
    <source>
        <dbReference type="EMBL" id="KIL68423.1"/>
    </source>
</evidence>
<dbReference type="HOGENOM" id="CLU_098160_0_0_1"/>
<dbReference type="AlphaFoldDB" id="A0A0C2XHK0"/>
<proteinExistence type="predicted"/>
<dbReference type="SUPFAM" id="SSF57667">
    <property type="entry name" value="beta-beta-alpha zinc fingers"/>
    <property type="match status" value="1"/>
</dbReference>
<evidence type="ECO:0000259" key="9">
    <source>
        <dbReference type="PROSITE" id="PS50157"/>
    </source>
</evidence>
<keyword evidence="6" id="KW-0539">Nucleus</keyword>
<reference evidence="10 11" key="1">
    <citation type="submission" date="2014-04" db="EMBL/GenBank/DDBJ databases">
        <title>Evolutionary Origins and Diversification of the Mycorrhizal Mutualists.</title>
        <authorList>
            <consortium name="DOE Joint Genome Institute"/>
            <consortium name="Mycorrhizal Genomics Consortium"/>
            <person name="Kohler A."/>
            <person name="Kuo A."/>
            <person name="Nagy L.G."/>
            <person name="Floudas D."/>
            <person name="Copeland A."/>
            <person name="Barry K.W."/>
            <person name="Cichocki N."/>
            <person name="Veneault-Fourrey C."/>
            <person name="LaButti K."/>
            <person name="Lindquist E.A."/>
            <person name="Lipzen A."/>
            <person name="Lundell T."/>
            <person name="Morin E."/>
            <person name="Murat C."/>
            <person name="Riley R."/>
            <person name="Ohm R."/>
            <person name="Sun H."/>
            <person name="Tunlid A."/>
            <person name="Henrissat B."/>
            <person name="Grigoriev I.V."/>
            <person name="Hibbett D.S."/>
            <person name="Martin F."/>
        </authorList>
    </citation>
    <scope>NUCLEOTIDE SEQUENCE [LARGE SCALE GENOMIC DNA]</scope>
    <source>
        <strain evidence="10 11">Koide BX008</strain>
    </source>
</reference>
<feature type="region of interest" description="Disordered" evidence="8">
    <location>
        <begin position="133"/>
        <end position="158"/>
    </location>
</feature>
<gene>
    <name evidence="10" type="ORF">M378DRAFT_40181</name>
</gene>
<accession>A0A0C2XHK0</accession>
<evidence type="ECO:0000256" key="8">
    <source>
        <dbReference type="SAM" id="MobiDB-lite"/>
    </source>
</evidence>